<gene>
    <name evidence="2" type="ORF">SAMN05421545_3980</name>
</gene>
<sequence length="151" mass="16504">MLGFASPISCTSTLPLITIMKESNSGLLIPFTALYALGILGFSIIVPVFVMAAHPFKNLDVDFQIVLLISLAIMPLTAILLFRAFLGTEVKLKSSSLLLTLLGIITLIFSYYFYEAVTDEYAEEITLFHFIPLVGLVTTVIVATGIVKLKK</sequence>
<name>A0A1N7BJ26_9BACT</name>
<feature type="transmembrane region" description="Helical" evidence="1">
    <location>
        <begin position="97"/>
        <end position="114"/>
    </location>
</feature>
<protein>
    <submittedName>
        <fullName evidence="2">Uncharacterized protein</fullName>
    </submittedName>
</protein>
<dbReference type="EMBL" id="FTNM01000019">
    <property type="protein sequence ID" value="SIR51330.1"/>
    <property type="molecule type" value="Genomic_DNA"/>
</dbReference>
<evidence type="ECO:0000313" key="3">
    <source>
        <dbReference type="Proteomes" id="UP000185924"/>
    </source>
</evidence>
<organism evidence="2 3">
    <name type="scientific">Pontibacter lucknowensis</name>
    <dbReference type="NCBI Taxonomy" id="1077936"/>
    <lineage>
        <taxon>Bacteria</taxon>
        <taxon>Pseudomonadati</taxon>
        <taxon>Bacteroidota</taxon>
        <taxon>Cytophagia</taxon>
        <taxon>Cytophagales</taxon>
        <taxon>Hymenobacteraceae</taxon>
        <taxon>Pontibacter</taxon>
    </lineage>
</organism>
<feature type="transmembrane region" description="Helical" evidence="1">
    <location>
        <begin position="27"/>
        <end position="53"/>
    </location>
</feature>
<keyword evidence="1" id="KW-0812">Transmembrane</keyword>
<evidence type="ECO:0000313" key="2">
    <source>
        <dbReference type="EMBL" id="SIR51330.1"/>
    </source>
</evidence>
<evidence type="ECO:0000256" key="1">
    <source>
        <dbReference type="SAM" id="Phobius"/>
    </source>
</evidence>
<feature type="transmembrane region" description="Helical" evidence="1">
    <location>
        <begin position="126"/>
        <end position="147"/>
    </location>
</feature>
<dbReference type="Proteomes" id="UP000185924">
    <property type="component" value="Unassembled WGS sequence"/>
</dbReference>
<dbReference type="AlphaFoldDB" id="A0A1N7BJ26"/>
<accession>A0A1N7BJ26</accession>
<keyword evidence="3" id="KW-1185">Reference proteome</keyword>
<keyword evidence="1" id="KW-0472">Membrane</keyword>
<keyword evidence="1" id="KW-1133">Transmembrane helix</keyword>
<reference evidence="3" key="1">
    <citation type="submission" date="2017-01" db="EMBL/GenBank/DDBJ databases">
        <authorList>
            <person name="Varghese N."/>
            <person name="Submissions S."/>
        </authorList>
    </citation>
    <scope>NUCLEOTIDE SEQUENCE [LARGE SCALE GENOMIC DNA]</scope>
    <source>
        <strain evidence="3">DM9</strain>
    </source>
</reference>
<feature type="transmembrane region" description="Helical" evidence="1">
    <location>
        <begin position="65"/>
        <end position="85"/>
    </location>
</feature>
<proteinExistence type="predicted"/>